<gene>
    <name evidence="2" type="ordered locus">MTR_4g108990</name>
    <name evidence="3" type="ORF">MtrunA17_Chr4g0061071</name>
</gene>
<dbReference type="OrthoDB" id="1087988at2759"/>
<evidence type="ECO:0000313" key="5">
    <source>
        <dbReference type="Proteomes" id="UP000002051"/>
    </source>
</evidence>
<keyword evidence="1" id="KW-1133">Transmembrane helix</keyword>
<dbReference type="HOGENOM" id="CLU_1589384_0_0_1"/>
<reference evidence="2 5" key="1">
    <citation type="journal article" date="2011" name="Nature">
        <title>The Medicago genome provides insight into the evolution of rhizobial symbioses.</title>
        <authorList>
            <person name="Young N.D."/>
            <person name="Debelle F."/>
            <person name="Oldroyd G.E."/>
            <person name="Geurts R."/>
            <person name="Cannon S.B."/>
            <person name="Udvardi M.K."/>
            <person name="Benedito V.A."/>
            <person name="Mayer K.F."/>
            <person name="Gouzy J."/>
            <person name="Schoof H."/>
            <person name="Van de Peer Y."/>
            <person name="Proost S."/>
            <person name="Cook D.R."/>
            <person name="Meyers B.C."/>
            <person name="Spannagl M."/>
            <person name="Cheung F."/>
            <person name="De Mita S."/>
            <person name="Krishnakumar V."/>
            <person name="Gundlach H."/>
            <person name="Zhou S."/>
            <person name="Mudge J."/>
            <person name="Bharti A.K."/>
            <person name="Murray J.D."/>
            <person name="Naoumkina M.A."/>
            <person name="Rosen B."/>
            <person name="Silverstein K.A."/>
            <person name="Tang H."/>
            <person name="Rombauts S."/>
            <person name="Zhao P.X."/>
            <person name="Zhou P."/>
            <person name="Barbe V."/>
            <person name="Bardou P."/>
            <person name="Bechner M."/>
            <person name="Bellec A."/>
            <person name="Berger A."/>
            <person name="Berges H."/>
            <person name="Bidwell S."/>
            <person name="Bisseling T."/>
            <person name="Choisne N."/>
            <person name="Couloux A."/>
            <person name="Denny R."/>
            <person name="Deshpande S."/>
            <person name="Dai X."/>
            <person name="Doyle J.J."/>
            <person name="Dudez A.M."/>
            <person name="Farmer A.D."/>
            <person name="Fouteau S."/>
            <person name="Franken C."/>
            <person name="Gibelin C."/>
            <person name="Gish J."/>
            <person name="Goldstein S."/>
            <person name="Gonzalez A.J."/>
            <person name="Green P.J."/>
            <person name="Hallab A."/>
            <person name="Hartog M."/>
            <person name="Hua A."/>
            <person name="Humphray S.J."/>
            <person name="Jeong D.H."/>
            <person name="Jing Y."/>
            <person name="Jocker A."/>
            <person name="Kenton S.M."/>
            <person name="Kim D.J."/>
            <person name="Klee K."/>
            <person name="Lai H."/>
            <person name="Lang C."/>
            <person name="Lin S."/>
            <person name="Macmil S.L."/>
            <person name="Magdelenat G."/>
            <person name="Matthews L."/>
            <person name="McCorrison J."/>
            <person name="Monaghan E.L."/>
            <person name="Mun J.H."/>
            <person name="Najar F.Z."/>
            <person name="Nicholson C."/>
            <person name="Noirot C."/>
            <person name="O'Bleness M."/>
            <person name="Paule C.R."/>
            <person name="Poulain J."/>
            <person name="Prion F."/>
            <person name="Qin B."/>
            <person name="Qu C."/>
            <person name="Retzel E.F."/>
            <person name="Riddle C."/>
            <person name="Sallet E."/>
            <person name="Samain S."/>
            <person name="Samson N."/>
            <person name="Sanders I."/>
            <person name="Saurat O."/>
            <person name="Scarpelli C."/>
            <person name="Schiex T."/>
            <person name="Segurens B."/>
            <person name="Severin A.J."/>
            <person name="Sherrier D.J."/>
            <person name="Shi R."/>
            <person name="Sims S."/>
            <person name="Singer S.R."/>
            <person name="Sinharoy S."/>
            <person name="Sterck L."/>
            <person name="Viollet A."/>
            <person name="Wang B.B."/>
            <person name="Wang K."/>
            <person name="Wang M."/>
            <person name="Wang X."/>
            <person name="Warfsmann J."/>
            <person name="Weissenbach J."/>
            <person name="White D.D."/>
            <person name="White J.D."/>
            <person name="Wiley G.B."/>
            <person name="Wincker P."/>
            <person name="Xing Y."/>
            <person name="Yang L."/>
            <person name="Yao Z."/>
            <person name="Ying F."/>
            <person name="Zhai J."/>
            <person name="Zhou L."/>
            <person name="Zuber A."/>
            <person name="Denarie J."/>
            <person name="Dixon R.A."/>
            <person name="May G.D."/>
            <person name="Schwartz D.C."/>
            <person name="Rogers J."/>
            <person name="Quetier F."/>
            <person name="Town C.D."/>
            <person name="Roe B.A."/>
        </authorList>
    </citation>
    <scope>NUCLEOTIDE SEQUENCE [LARGE SCALE GENOMIC DNA]</scope>
    <source>
        <strain evidence="2">A17</strain>
        <strain evidence="4 5">cv. Jemalong A17</strain>
    </source>
</reference>
<keyword evidence="1 2" id="KW-0812">Transmembrane</keyword>
<dbReference type="Proteomes" id="UP000002051">
    <property type="component" value="Chromosome 4"/>
</dbReference>
<dbReference type="EMBL" id="CM001220">
    <property type="protein sequence ID" value="KEH31961.1"/>
    <property type="molecule type" value="Genomic_DNA"/>
</dbReference>
<sequence length="189" mass="21322">MVDDRVVVPVNANQNEFPMVIITDNKDEFSIFPPINHENLQLLTNQQIPQSKSPPSPSFSPSDCDAWEECLSLSSPFDSSLRKGCDFIGWLSIGFQILRSKLVSAVSSFRNRGGTNWSFGLRAATVVFIVMVLIRRRKNGRRTLTPNESRLMQIIMEKEGKIAQLLHQIAQMNEILIDRHKALAAKVVN</sequence>
<evidence type="ECO:0000313" key="6">
    <source>
        <dbReference type="Proteomes" id="UP000265566"/>
    </source>
</evidence>
<dbReference type="Proteomes" id="UP000265566">
    <property type="component" value="Chromosome 4"/>
</dbReference>
<keyword evidence="5" id="KW-1185">Reference proteome</keyword>
<evidence type="ECO:0000256" key="1">
    <source>
        <dbReference type="SAM" id="Phobius"/>
    </source>
</evidence>
<reference evidence="6" key="4">
    <citation type="journal article" date="2018" name="Nat. Plants">
        <title>Whole-genome landscape of Medicago truncatula symbiotic genes.</title>
        <authorList>
            <person name="Pecrix Y."/>
            <person name="Staton S.E."/>
            <person name="Sallet E."/>
            <person name="Lelandais-Briere C."/>
            <person name="Moreau S."/>
            <person name="Carrere S."/>
            <person name="Blein T."/>
            <person name="Jardinaud M.F."/>
            <person name="Latrasse D."/>
            <person name="Zouine M."/>
            <person name="Zahm M."/>
            <person name="Kreplak J."/>
            <person name="Mayjonade B."/>
            <person name="Satge C."/>
            <person name="Perez M."/>
            <person name="Cauet S."/>
            <person name="Marande W."/>
            <person name="Chantry-Darmon C."/>
            <person name="Lopez-Roques C."/>
            <person name="Bouchez O."/>
            <person name="Berard A."/>
            <person name="Debelle F."/>
            <person name="Munos S."/>
            <person name="Bendahmane A."/>
            <person name="Berges H."/>
            <person name="Niebel A."/>
            <person name="Buitink J."/>
            <person name="Frugier F."/>
            <person name="Benhamed M."/>
            <person name="Crespi M."/>
            <person name="Gouzy J."/>
            <person name="Gamas P."/>
        </authorList>
    </citation>
    <scope>NUCLEOTIDE SEQUENCE [LARGE SCALE GENOMIC DNA]</scope>
    <source>
        <strain evidence="6">cv. Jemalong A17</strain>
    </source>
</reference>
<dbReference type="EMBL" id="PSQE01000004">
    <property type="protein sequence ID" value="RHN63691.1"/>
    <property type="molecule type" value="Genomic_DNA"/>
</dbReference>
<reference evidence="3" key="5">
    <citation type="journal article" date="2018" name="Nat. Plants">
        <title>Whole-genome landscape of Medicago truncatula symbiotic genes.</title>
        <authorList>
            <person name="Pecrix Y."/>
            <person name="Gamas P."/>
            <person name="Carrere S."/>
        </authorList>
    </citation>
    <scope>NUCLEOTIDE SEQUENCE</scope>
    <source>
        <tissue evidence="3">Leaves</tissue>
    </source>
</reference>
<reference evidence="4" key="3">
    <citation type="submission" date="2015-04" db="UniProtKB">
        <authorList>
            <consortium name="EnsemblPlants"/>
        </authorList>
    </citation>
    <scope>IDENTIFICATION</scope>
    <source>
        <strain evidence="4">cv. Jemalong A17</strain>
    </source>
</reference>
<protein>
    <submittedName>
        <fullName evidence="2">Transmembrane protein, putative</fullName>
    </submittedName>
</protein>
<name>A0A072URI3_MEDTR</name>
<organism evidence="2 5">
    <name type="scientific">Medicago truncatula</name>
    <name type="common">Barrel medic</name>
    <name type="synonym">Medicago tribuloides</name>
    <dbReference type="NCBI Taxonomy" id="3880"/>
    <lineage>
        <taxon>Eukaryota</taxon>
        <taxon>Viridiplantae</taxon>
        <taxon>Streptophyta</taxon>
        <taxon>Embryophyta</taxon>
        <taxon>Tracheophyta</taxon>
        <taxon>Spermatophyta</taxon>
        <taxon>Magnoliopsida</taxon>
        <taxon>eudicotyledons</taxon>
        <taxon>Gunneridae</taxon>
        <taxon>Pentapetalae</taxon>
        <taxon>rosids</taxon>
        <taxon>fabids</taxon>
        <taxon>Fabales</taxon>
        <taxon>Fabaceae</taxon>
        <taxon>Papilionoideae</taxon>
        <taxon>50 kb inversion clade</taxon>
        <taxon>NPAAA clade</taxon>
        <taxon>Hologalegina</taxon>
        <taxon>IRL clade</taxon>
        <taxon>Trifolieae</taxon>
        <taxon>Medicago</taxon>
    </lineage>
</organism>
<reference evidence="2 5" key="2">
    <citation type="journal article" date="2014" name="BMC Genomics">
        <title>An improved genome release (version Mt4.0) for the model legume Medicago truncatula.</title>
        <authorList>
            <person name="Tang H."/>
            <person name="Krishnakumar V."/>
            <person name="Bidwell S."/>
            <person name="Rosen B."/>
            <person name="Chan A."/>
            <person name="Zhou S."/>
            <person name="Gentzbittel L."/>
            <person name="Childs K.L."/>
            <person name="Yandell M."/>
            <person name="Gundlach H."/>
            <person name="Mayer K.F."/>
            <person name="Schwartz D.C."/>
            <person name="Town C.D."/>
        </authorList>
    </citation>
    <scope>GENOME REANNOTATION</scope>
    <source>
        <strain evidence="2">A17</strain>
        <strain evidence="4 5">cv. Jemalong A17</strain>
    </source>
</reference>
<dbReference type="Gramene" id="rna26425">
    <property type="protein sequence ID" value="RHN63691.1"/>
    <property type="gene ID" value="gene26425"/>
</dbReference>
<evidence type="ECO:0000313" key="2">
    <source>
        <dbReference type="EMBL" id="KEH31961.1"/>
    </source>
</evidence>
<accession>A0A072URI3</accession>
<evidence type="ECO:0000313" key="3">
    <source>
        <dbReference type="EMBL" id="RHN63691.1"/>
    </source>
</evidence>
<keyword evidence="1" id="KW-0472">Membrane</keyword>
<feature type="transmembrane region" description="Helical" evidence="1">
    <location>
        <begin position="117"/>
        <end position="134"/>
    </location>
</feature>
<dbReference type="PANTHER" id="PTHR37206">
    <property type="entry name" value="TRANSMEMBRANE PROTEIN"/>
    <property type="match status" value="1"/>
</dbReference>
<proteinExistence type="predicted"/>
<dbReference type="EnsemblPlants" id="KEH31961">
    <property type="protein sequence ID" value="KEH31961"/>
    <property type="gene ID" value="MTR_4g108990"/>
</dbReference>
<dbReference type="AlphaFoldDB" id="A0A072URI3"/>
<evidence type="ECO:0000313" key="4">
    <source>
        <dbReference type="EnsemblPlants" id="KEH31961"/>
    </source>
</evidence>
<dbReference type="PANTHER" id="PTHR37206:SF1">
    <property type="entry name" value="TRANSMEMBRANE PROTEIN"/>
    <property type="match status" value="1"/>
</dbReference>